<feature type="transmembrane region" description="Helical" evidence="8">
    <location>
        <begin position="147"/>
        <end position="172"/>
    </location>
</feature>
<evidence type="ECO:0000256" key="1">
    <source>
        <dbReference type="ARBA" id="ARBA00004651"/>
    </source>
</evidence>
<feature type="transmembrane region" description="Helical" evidence="8">
    <location>
        <begin position="237"/>
        <end position="257"/>
    </location>
</feature>
<evidence type="ECO:0008006" key="11">
    <source>
        <dbReference type="Google" id="ProtNLM"/>
    </source>
</evidence>
<evidence type="ECO:0000256" key="7">
    <source>
        <dbReference type="ARBA" id="ARBA00024033"/>
    </source>
</evidence>
<feature type="transmembrane region" description="Helical" evidence="8">
    <location>
        <begin position="346"/>
        <end position="363"/>
    </location>
</feature>
<dbReference type="OrthoDB" id="5659754at2"/>
<dbReference type="Pfam" id="PF09594">
    <property type="entry name" value="GT87"/>
    <property type="match status" value="1"/>
</dbReference>
<keyword evidence="4 8" id="KW-0812">Transmembrane</keyword>
<comment type="similarity">
    <text evidence="7">Belongs to the glycosyltransferase 87 family.</text>
</comment>
<dbReference type="RefSeq" id="WP_058453208.1">
    <property type="nucleotide sequence ID" value="NZ_CAAAIB010000007.1"/>
</dbReference>
<keyword evidence="5 8" id="KW-1133">Transmembrane helix</keyword>
<dbReference type="EMBL" id="LNYL01000050">
    <property type="protein sequence ID" value="KTD24419.1"/>
    <property type="molecule type" value="Genomic_DNA"/>
</dbReference>
<dbReference type="Proteomes" id="UP000054908">
    <property type="component" value="Unassembled WGS sequence"/>
</dbReference>
<comment type="subcellular location">
    <subcellularLocation>
        <location evidence="1">Cell membrane</location>
        <topology evidence="1">Multi-pass membrane protein</topology>
    </subcellularLocation>
</comment>
<feature type="transmembrane region" description="Helical" evidence="8">
    <location>
        <begin position="178"/>
        <end position="202"/>
    </location>
</feature>
<keyword evidence="2" id="KW-1003">Cell membrane</keyword>
<keyword evidence="10" id="KW-1185">Reference proteome</keyword>
<keyword evidence="3" id="KW-0808">Transferase</keyword>
<reference evidence="9 10" key="1">
    <citation type="submission" date="2015-11" db="EMBL/GenBank/DDBJ databases">
        <title>Genomic analysis of 38 Legionella species identifies large and diverse effector repertoires.</title>
        <authorList>
            <person name="Burstein D."/>
            <person name="Amaro F."/>
            <person name="Zusman T."/>
            <person name="Lifshitz Z."/>
            <person name="Cohen O."/>
            <person name="Gilbert J.A."/>
            <person name="Pupko T."/>
            <person name="Shuman H.A."/>
            <person name="Segal G."/>
        </authorList>
    </citation>
    <scope>NUCLEOTIDE SEQUENCE [LARGE SCALE GENOMIC DNA]</scope>
    <source>
        <strain evidence="9 10">PX-1-G2-E2</strain>
    </source>
</reference>
<gene>
    <name evidence="9" type="ORF">Lmac_2506</name>
</gene>
<evidence type="ECO:0000256" key="8">
    <source>
        <dbReference type="SAM" id="Phobius"/>
    </source>
</evidence>
<dbReference type="GO" id="GO:0016758">
    <property type="term" value="F:hexosyltransferase activity"/>
    <property type="evidence" value="ECO:0007669"/>
    <property type="project" value="InterPro"/>
</dbReference>
<keyword evidence="6 8" id="KW-0472">Membrane</keyword>
<dbReference type="AlphaFoldDB" id="A0A0W0VWK8"/>
<sequence length="376" mass="43479">MILFFLMFSSLSTLDFLSFYSSSQILAKGGHPYQVLSAISFPVSALVPANLNPPVVLWLFSPFVKFNYYVAAGLWSVFSLILGLIGARIAFFYAFSSDFIKNNGFYLYFFYLLSFPTLMNTGLAQFGSILLFFVMSGYHLYRKKRDYFAGVVWGVIIAIKFFPALIMVYVLVHRRYKVCLMMLGTALLLSLLPVVFYGTTLYTEYFSMMSLVKWYGKSWNGSILGMIYRMIPGEGAQNWLLIKQIYGGLFGLFLLFYVKRIIIIEKKGIPHQSFCLTLVMMLLLSPFGWLYYFPLLVLPFCLTWLNFVFEKPMTMTKLAWFLCLFLFNIPINNLPLSLMPSLWCKLSVYSFNFYGLLVLLYLVNKIQMPYRNVLKA</sequence>
<evidence type="ECO:0000313" key="9">
    <source>
        <dbReference type="EMBL" id="KTD24419.1"/>
    </source>
</evidence>
<dbReference type="GO" id="GO:0005886">
    <property type="term" value="C:plasma membrane"/>
    <property type="evidence" value="ECO:0007669"/>
    <property type="project" value="UniProtKB-SubCell"/>
</dbReference>
<evidence type="ECO:0000256" key="5">
    <source>
        <dbReference type="ARBA" id="ARBA00022989"/>
    </source>
</evidence>
<feature type="transmembrane region" description="Helical" evidence="8">
    <location>
        <begin position="318"/>
        <end position="334"/>
    </location>
</feature>
<feature type="transmembrane region" description="Helical" evidence="8">
    <location>
        <begin position="214"/>
        <end position="231"/>
    </location>
</feature>
<dbReference type="InterPro" id="IPR018584">
    <property type="entry name" value="GT87"/>
</dbReference>
<comment type="caution">
    <text evidence="9">The sequence shown here is derived from an EMBL/GenBank/DDBJ whole genome shotgun (WGS) entry which is preliminary data.</text>
</comment>
<evidence type="ECO:0000313" key="10">
    <source>
        <dbReference type="Proteomes" id="UP000054908"/>
    </source>
</evidence>
<proteinExistence type="inferred from homology"/>
<evidence type="ECO:0000256" key="4">
    <source>
        <dbReference type="ARBA" id="ARBA00022692"/>
    </source>
</evidence>
<evidence type="ECO:0000256" key="3">
    <source>
        <dbReference type="ARBA" id="ARBA00022679"/>
    </source>
</evidence>
<evidence type="ECO:0000256" key="2">
    <source>
        <dbReference type="ARBA" id="ARBA00022475"/>
    </source>
</evidence>
<dbReference type="STRING" id="466.Lmac_2506"/>
<organism evidence="9 10">
    <name type="scientific">Legionella maceachernii</name>
    <dbReference type="NCBI Taxonomy" id="466"/>
    <lineage>
        <taxon>Bacteria</taxon>
        <taxon>Pseudomonadati</taxon>
        <taxon>Pseudomonadota</taxon>
        <taxon>Gammaproteobacteria</taxon>
        <taxon>Legionellales</taxon>
        <taxon>Legionellaceae</taxon>
        <taxon>Legionella</taxon>
    </lineage>
</organism>
<protein>
    <recommendedName>
        <fullName evidence="11">Mannosyltransferase</fullName>
    </recommendedName>
</protein>
<name>A0A0W0VWK8_9GAMM</name>
<evidence type="ECO:0000256" key="6">
    <source>
        <dbReference type="ARBA" id="ARBA00023136"/>
    </source>
</evidence>
<feature type="transmembrane region" description="Helical" evidence="8">
    <location>
        <begin position="72"/>
        <end position="96"/>
    </location>
</feature>
<dbReference type="PATRIC" id="fig|466.6.peg.2672"/>
<feature type="transmembrane region" description="Helical" evidence="8">
    <location>
        <begin position="108"/>
        <end position="135"/>
    </location>
</feature>
<feature type="transmembrane region" description="Helical" evidence="8">
    <location>
        <begin position="291"/>
        <end position="309"/>
    </location>
</feature>
<accession>A0A0W0VWK8</accession>